<dbReference type="InterPro" id="IPR003439">
    <property type="entry name" value="ABC_transporter-like_ATP-bd"/>
</dbReference>
<dbReference type="Gene3D" id="3.40.50.300">
    <property type="entry name" value="P-loop containing nucleotide triphosphate hydrolases"/>
    <property type="match status" value="1"/>
</dbReference>
<dbReference type="InParanoid" id="A0A543B1T6"/>
<dbReference type="EMBL" id="VFOW01000001">
    <property type="protein sequence ID" value="TQL78793.1"/>
    <property type="molecule type" value="Genomic_DNA"/>
</dbReference>
<organism evidence="6 7">
    <name type="scientific">Stackebrandtia endophytica</name>
    <dbReference type="NCBI Taxonomy" id="1496996"/>
    <lineage>
        <taxon>Bacteria</taxon>
        <taxon>Bacillati</taxon>
        <taxon>Actinomycetota</taxon>
        <taxon>Actinomycetes</taxon>
        <taxon>Glycomycetales</taxon>
        <taxon>Glycomycetaceae</taxon>
        <taxon>Stackebrandtia</taxon>
    </lineage>
</organism>
<name>A0A543B1T6_9ACTN</name>
<dbReference type="SUPFAM" id="SSF52540">
    <property type="entry name" value="P-loop containing nucleoside triphosphate hydrolases"/>
    <property type="match status" value="1"/>
</dbReference>
<dbReference type="PROSITE" id="PS50893">
    <property type="entry name" value="ABC_TRANSPORTER_2"/>
    <property type="match status" value="1"/>
</dbReference>
<dbReference type="PANTHER" id="PTHR43335:SF4">
    <property type="entry name" value="ABC TRANSPORTER, ATP-BINDING PROTEIN"/>
    <property type="match status" value="1"/>
</dbReference>
<comment type="similarity">
    <text evidence="1">Belongs to the ABC transporter superfamily.</text>
</comment>
<dbReference type="InterPro" id="IPR017871">
    <property type="entry name" value="ABC_transporter-like_CS"/>
</dbReference>
<dbReference type="Pfam" id="PF00005">
    <property type="entry name" value="ABC_tran"/>
    <property type="match status" value="1"/>
</dbReference>
<evidence type="ECO:0000313" key="6">
    <source>
        <dbReference type="EMBL" id="TQL78793.1"/>
    </source>
</evidence>
<feature type="domain" description="ABC transporter" evidence="5">
    <location>
        <begin position="14"/>
        <end position="239"/>
    </location>
</feature>
<dbReference type="PROSITE" id="PS00211">
    <property type="entry name" value="ABC_TRANSPORTER_1"/>
    <property type="match status" value="1"/>
</dbReference>
<dbReference type="InterPro" id="IPR027417">
    <property type="entry name" value="P-loop_NTPase"/>
</dbReference>
<dbReference type="GO" id="GO:0005524">
    <property type="term" value="F:ATP binding"/>
    <property type="evidence" value="ECO:0007669"/>
    <property type="project" value="UniProtKB-KW"/>
</dbReference>
<dbReference type="Proteomes" id="UP000317043">
    <property type="component" value="Unassembled WGS sequence"/>
</dbReference>
<reference evidence="6 7" key="1">
    <citation type="submission" date="2019-06" db="EMBL/GenBank/DDBJ databases">
        <title>Sequencing the genomes of 1000 actinobacteria strains.</title>
        <authorList>
            <person name="Klenk H.-P."/>
        </authorList>
    </citation>
    <scope>NUCLEOTIDE SEQUENCE [LARGE SCALE GENOMIC DNA]</scope>
    <source>
        <strain evidence="6 7">DSM 45928</strain>
    </source>
</reference>
<keyword evidence="3" id="KW-0547">Nucleotide-binding</keyword>
<protein>
    <submittedName>
        <fullName evidence="6">ABC-2 type transport system ATP-binding protein</fullName>
    </submittedName>
</protein>
<gene>
    <name evidence="6" type="ORF">FB566_4387</name>
</gene>
<evidence type="ECO:0000313" key="7">
    <source>
        <dbReference type="Proteomes" id="UP000317043"/>
    </source>
</evidence>
<dbReference type="GO" id="GO:0016887">
    <property type="term" value="F:ATP hydrolysis activity"/>
    <property type="evidence" value="ECO:0007669"/>
    <property type="project" value="InterPro"/>
</dbReference>
<proteinExistence type="inferred from homology"/>
<keyword evidence="4 6" id="KW-0067">ATP-binding</keyword>
<evidence type="ECO:0000256" key="4">
    <source>
        <dbReference type="ARBA" id="ARBA00022840"/>
    </source>
</evidence>
<dbReference type="SMART" id="SM00382">
    <property type="entry name" value="AAA"/>
    <property type="match status" value="1"/>
</dbReference>
<evidence type="ECO:0000256" key="3">
    <source>
        <dbReference type="ARBA" id="ARBA00022741"/>
    </source>
</evidence>
<evidence type="ECO:0000256" key="2">
    <source>
        <dbReference type="ARBA" id="ARBA00022448"/>
    </source>
</evidence>
<dbReference type="PANTHER" id="PTHR43335">
    <property type="entry name" value="ABC TRANSPORTER, ATP-BINDING PROTEIN"/>
    <property type="match status" value="1"/>
</dbReference>
<evidence type="ECO:0000259" key="5">
    <source>
        <dbReference type="PROSITE" id="PS50893"/>
    </source>
</evidence>
<dbReference type="InterPro" id="IPR003593">
    <property type="entry name" value="AAA+_ATPase"/>
</dbReference>
<keyword evidence="2" id="KW-0813">Transport</keyword>
<evidence type="ECO:0000256" key="1">
    <source>
        <dbReference type="ARBA" id="ARBA00005417"/>
    </source>
</evidence>
<keyword evidence="7" id="KW-1185">Reference proteome</keyword>
<sequence length="316" mass="33629">MGKHMTEPTDGLAIETTGLTKRFAGKKTAVDDVTLDVRRGEVYGFVGLNGAGKTTFMRMLVGLARPTSGTLKVLGSSRLTNEVLRRVGTTIEKPAFYPGMTGRQNLTLLARYTGMGVADIDASLKTVDLAGRADDKFRTYSLGMKQRLALAAALMGDAELLILDEPTNGLDPSGMAAMRDLIREQAASGRTVMLSSHLLGEIAQVCDRVGVIHHGRLIAVGTTGEIESKYGARPSLVVTCDEIPRAAVIAAELDTVEEVREQADGLLVFAPEDAAGPLTSALVAAGVTVRGIRPNQRSLEDVFLEMTSDTVAERQA</sequence>
<accession>A0A543B1T6</accession>
<dbReference type="CDD" id="cd03268">
    <property type="entry name" value="ABC_BcrA_bacitracin_resist"/>
    <property type="match status" value="1"/>
</dbReference>
<comment type="caution">
    <text evidence="6">The sequence shown here is derived from an EMBL/GenBank/DDBJ whole genome shotgun (WGS) entry which is preliminary data.</text>
</comment>
<dbReference type="AlphaFoldDB" id="A0A543B1T6"/>